<comment type="caution">
    <text evidence="1">The sequence shown here is derived from an EMBL/GenBank/DDBJ whole genome shotgun (WGS) entry which is preliminary data.</text>
</comment>
<organism evidence="1 2">
    <name type="scientific">Paractinoplanes deccanensis</name>
    <dbReference type="NCBI Taxonomy" id="113561"/>
    <lineage>
        <taxon>Bacteria</taxon>
        <taxon>Bacillati</taxon>
        <taxon>Actinomycetota</taxon>
        <taxon>Actinomycetes</taxon>
        <taxon>Micromonosporales</taxon>
        <taxon>Micromonosporaceae</taxon>
        <taxon>Paractinoplanes</taxon>
    </lineage>
</organism>
<dbReference type="InterPro" id="IPR009057">
    <property type="entry name" value="Homeodomain-like_sf"/>
</dbReference>
<dbReference type="RefSeq" id="WP_203772869.1">
    <property type="nucleotide sequence ID" value="NZ_BAAABO010000018.1"/>
</dbReference>
<accession>A0ABQ3YDV1</accession>
<name>A0ABQ3YDV1_9ACTN</name>
<evidence type="ECO:0000313" key="2">
    <source>
        <dbReference type="Proteomes" id="UP000609879"/>
    </source>
</evidence>
<sequence>MIEKDAVVRALTPLIGEYETLTMERIAQAAGLSEAELLTVFPDKEAVFETWVTMATAHLSATMDPTEEVRRLRAIPVDQPLASRLLQAIGILGTYHERVRADLASFPRGGTPGTSWDGPIGSQAETKEAVARLLRPDSQHLCLPADDLAEIFLNVSQVCTRVRPLPAEPVVDFFLRGALRP</sequence>
<reference evidence="1 2" key="1">
    <citation type="submission" date="2021-01" db="EMBL/GenBank/DDBJ databases">
        <title>Whole genome shotgun sequence of Actinoplanes deccanensis NBRC 13994.</title>
        <authorList>
            <person name="Komaki H."/>
            <person name="Tamura T."/>
        </authorList>
    </citation>
    <scope>NUCLEOTIDE SEQUENCE [LARGE SCALE GENOMIC DNA]</scope>
    <source>
        <strain evidence="1 2">NBRC 13994</strain>
    </source>
</reference>
<dbReference type="Gene3D" id="1.10.357.10">
    <property type="entry name" value="Tetracycline Repressor, domain 2"/>
    <property type="match status" value="1"/>
</dbReference>
<evidence type="ECO:0000313" key="1">
    <source>
        <dbReference type="EMBL" id="GID78186.1"/>
    </source>
</evidence>
<proteinExistence type="predicted"/>
<dbReference type="SUPFAM" id="SSF46689">
    <property type="entry name" value="Homeodomain-like"/>
    <property type="match status" value="1"/>
</dbReference>
<gene>
    <name evidence="1" type="ORF">Ade02nite_68270</name>
</gene>
<dbReference type="EMBL" id="BOMI01000140">
    <property type="protein sequence ID" value="GID78186.1"/>
    <property type="molecule type" value="Genomic_DNA"/>
</dbReference>
<keyword evidence="2" id="KW-1185">Reference proteome</keyword>
<protein>
    <submittedName>
        <fullName evidence="1">TetR family transcriptional regulator</fullName>
    </submittedName>
</protein>
<dbReference type="Proteomes" id="UP000609879">
    <property type="component" value="Unassembled WGS sequence"/>
</dbReference>